<sequence length="500" mass="52654">MLRLLFTTEDNSKQLTVITDGLDSQLNVFVTENVVGAIEYYKSIGIVIEAGHTYNIGQFKEWAFKALVKLISYPEGFGEEGAVLSDVQEVVEYVLETKEPTLNFPAKGGDDMCVVTSSKQTFKNGKPVGHPEGVPVEFSISGAGFKVDGGGQVTVDENPNNTTRKAVVTVKQNESGKTLQITCNQAASTVTYEYALTVDPTAVTFDGAGGEKLVTVTSTRTKVLNGVKQQPETYPTDIELAGVGFDYEESGNNYNLKASENTGSSQRTGKATISQDGGKTAEVTLTQNAAIVTYDYALSANSQTIQFVALGETKSLQIVSTRQKKVNGKPSGGVEKVDTTAQITGTGFSQTSSETSNGENYSIVAAENKAETDNNGSITITQTESNKTVNVTLTQLAATVTYEYTCTVDPTTLSFAAAGETKIFGVTATKQKKVNGSNSGIPSAVTYTTTVQGEGFTKGSSEYSVVAAANTGAQRTGTAVVTTTEGNKTATVTLTQLAGA</sequence>
<dbReference type="EMBL" id="BK015344">
    <property type="protein sequence ID" value="DAE02295.1"/>
    <property type="molecule type" value="Genomic_DNA"/>
</dbReference>
<proteinExistence type="predicted"/>
<dbReference type="Pfam" id="PF13004">
    <property type="entry name" value="BACON"/>
    <property type="match status" value="1"/>
</dbReference>
<dbReference type="Gene3D" id="2.60.40.10">
    <property type="entry name" value="Immunoglobulins"/>
    <property type="match status" value="4"/>
</dbReference>
<accession>A0A8S5P587</accession>
<reference evidence="2" key="1">
    <citation type="journal article" date="2021" name="Proc. Natl. Acad. Sci. U.S.A.">
        <title>A Catalog of Tens of Thousands of Viruses from Human Metagenomes Reveals Hidden Associations with Chronic Diseases.</title>
        <authorList>
            <person name="Tisza M.J."/>
            <person name="Buck C.B."/>
        </authorList>
    </citation>
    <scope>NUCLEOTIDE SEQUENCE</scope>
    <source>
        <strain evidence="2">CttEB8</strain>
    </source>
</reference>
<name>A0A8S5P587_9CAUD</name>
<evidence type="ECO:0000313" key="2">
    <source>
        <dbReference type="EMBL" id="DAE02295.1"/>
    </source>
</evidence>
<evidence type="ECO:0000259" key="1">
    <source>
        <dbReference type="Pfam" id="PF13004"/>
    </source>
</evidence>
<feature type="domain" description="BACON" evidence="1">
    <location>
        <begin position="152"/>
        <end position="186"/>
    </location>
</feature>
<dbReference type="InterPro" id="IPR024361">
    <property type="entry name" value="BACON"/>
</dbReference>
<protein>
    <submittedName>
        <fullName evidence="2">Cellulase</fullName>
    </submittedName>
</protein>
<dbReference type="InterPro" id="IPR013783">
    <property type="entry name" value="Ig-like_fold"/>
</dbReference>
<organism evidence="2">
    <name type="scientific">Herelleviridae sp. cttEB8</name>
    <dbReference type="NCBI Taxonomy" id="2825832"/>
    <lineage>
        <taxon>Viruses</taxon>
        <taxon>Duplodnaviria</taxon>
        <taxon>Heunggongvirae</taxon>
        <taxon>Uroviricota</taxon>
        <taxon>Caudoviricetes</taxon>
        <taxon>Herelleviridae</taxon>
    </lineage>
</organism>